<dbReference type="Pfam" id="PF10442">
    <property type="entry name" value="FIST_C"/>
    <property type="match status" value="1"/>
</dbReference>
<dbReference type="eggNOG" id="COG0840">
    <property type="taxonomic scope" value="Bacteria"/>
</dbReference>
<dbReference type="GO" id="GO:0016020">
    <property type="term" value="C:membrane"/>
    <property type="evidence" value="ECO:0007669"/>
    <property type="project" value="UniProtKB-SubCell"/>
</dbReference>
<evidence type="ECO:0000256" key="1">
    <source>
        <dbReference type="ARBA" id="ARBA00004370"/>
    </source>
</evidence>
<accession>F2K1N7</accession>
<evidence type="ECO:0000256" key="3">
    <source>
        <dbReference type="ARBA" id="ARBA00029447"/>
    </source>
</evidence>
<dbReference type="HOGENOM" id="CLU_026627_1_0_6"/>
<sequence>MAWFKREYSTNTRATSEPEYTKILQLDSSQINATDFNQLSFKNAKTQLILVFVSPHVDFQRTMEQIQRATPFCKNVIGLMSSGELNSQQSCLYQSTGDHWETIVLQSFSDALIKSVDIKTIPLHCEDLKLGTPKLSKNERIERLKSEIEKLSVAFPVNFQDTLALTYFDGLSSSENFFMKALYDSGKFPCYFIGGSAGGKLDFKDASLYNGQAVTPNSAIAVFIKLSEDCRYGILNTHNFSKTQASFMVAEANPLTRTVTSVLDKSGNVSNLVDELCAYFKCSVEQLETKLVGHSFAIEIDNELYIRSVASIDAENKIVHFFCDLNFGDELILVKAGDFAASTQSAFDQFMREKPSSPVAMIAHDCILRRLNNASGLSKITAFKDLKATGLSTFGELLGVHMNQTLTGLFFFKLQKGQVFNDRFVERFPILYSDFRLYFEKIEQNSLRQISKLQAHLIDCLSEYRPLLEDVTNSFHRVTEYSSETQDVVTDVTQKFDQFNVSISNQEEDRKKMVSSVEALSDNTREVLNILSTISGIADQTNLLALNAAIEAARAGEAGRGFAVVADEVRQLSQTTQQSLDQTSETINAVSSAVQLIEANVEAIDAFMSSMQTDTHDLSSQIQTLSQSSQSASLDANTSIQAIDAMSRRVVEIDSEAKTLAILQQSANQTI</sequence>
<evidence type="ECO:0000259" key="5">
    <source>
        <dbReference type="PROSITE" id="PS50111"/>
    </source>
</evidence>
<feature type="domain" description="Methyl-accepting transducer" evidence="5">
    <location>
        <begin position="468"/>
        <end position="661"/>
    </location>
</feature>
<dbReference type="InterPro" id="IPR019494">
    <property type="entry name" value="FIST_C"/>
</dbReference>
<dbReference type="InterPro" id="IPR013702">
    <property type="entry name" value="FIST_domain_N"/>
</dbReference>
<dbReference type="SUPFAM" id="SSF58104">
    <property type="entry name" value="Methyl-accepting chemotaxis protein (MCP) signaling domain"/>
    <property type="match status" value="1"/>
</dbReference>
<dbReference type="SMART" id="SM00897">
    <property type="entry name" value="FIST"/>
    <property type="match status" value="1"/>
</dbReference>
<evidence type="ECO:0000256" key="2">
    <source>
        <dbReference type="ARBA" id="ARBA00023224"/>
    </source>
</evidence>
<name>F2K1N7_MARM1</name>
<reference evidence="6 7" key="1">
    <citation type="journal article" date="2012" name="Stand. Genomic Sci.">
        <title>Complete genome sequence of the melanogenic marine bacterium Marinomonas mediterranea type strain (MMB-1(T)).</title>
        <authorList>
            <person name="Lucas-Elio P."/>
            <person name="Goodwin L."/>
            <person name="Woyke T."/>
            <person name="Pitluck S."/>
            <person name="Nolan M."/>
            <person name="Kyrpides N.C."/>
            <person name="Detter J.C."/>
            <person name="Copeland A."/>
            <person name="Teshima H."/>
            <person name="Bruce D."/>
            <person name="Detter C."/>
            <person name="Tapia R."/>
            <person name="Han S."/>
            <person name="Land M.L."/>
            <person name="Ivanova N."/>
            <person name="Mikhailova N."/>
            <person name="Johnston A.W."/>
            <person name="Sanchez-Amat A."/>
        </authorList>
    </citation>
    <scope>NUCLEOTIDE SEQUENCE [LARGE SCALE GENOMIC DNA]</scope>
    <source>
        <strain evidence="7">ATCC 700492 / JCM 21426 / NBRC 103028 / MMB-1</strain>
    </source>
</reference>
<organism evidence="6 7">
    <name type="scientific">Marinomonas mediterranea (strain ATCC 700492 / JCM 21426 / NBRC 103028 / MMB-1)</name>
    <dbReference type="NCBI Taxonomy" id="717774"/>
    <lineage>
        <taxon>Bacteria</taxon>
        <taxon>Pseudomonadati</taxon>
        <taxon>Pseudomonadota</taxon>
        <taxon>Gammaproteobacteria</taxon>
        <taxon>Oceanospirillales</taxon>
        <taxon>Oceanospirillaceae</taxon>
        <taxon>Marinomonas</taxon>
    </lineage>
</organism>
<dbReference type="InterPro" id="IPR004089">
    <property type="entry name" value="MCPsignal_dom"/>
</dbReference>
<evidence type="ECO:0000313" key="6">
    <source>
        <dbReference type="EMBL" id="ADZ92267.1"/>
    </source>
</evidence>
<dbReference type="Pfam" id="PF00015">
    <property type="entry name" value="MCPsignal"/>
    <property type="match status" value="1"/>
</dbReference>
<dbReference type="EMBL" id="CP002583">
    <property type="protein sequence ID" value="ADZ92267.1"/>
    <property type="molecule type" value="Genomic_DNA"/>
</dbReference>
<dbReference type="OrthoDB" id="9807948at2"/>
<dbReference type="RefSeq" id="WP_013662169.1">
    <property type="nucleotide sequence ID" value="NC_015276.1"/>
</dbReference>
<comment type="similarity">
    <text evidence="3">Belongs to the methyl-accepting chemotaxis (MCP) protein family.</text>
</comment>
<dbReference type="SMART" id="SM00283">
    <property type="entry name" value="MA"/>
    <property type="match status" value="1"/>
</dbReference>
<dbReference type="PROSITE" id="PS50111">
    <property type="entry name" value="CHEMOTAXIS_TRANSDUC_2"/>
    <property type="match status" value="1"/>
</dbReference>
<dbReference type="GO" id="GO:0007165">
    <property type="term" value="P:signal transduction"/>
    <property type="evidence" value="ECO:0007669"/>
    <property type="project" value="UniProtKB-KW"/>
</dbReference>
<dbReference type="eggNOG" id="COG3287">
    <property type="taxonomic scope" value="Bacteria"/>
</dbReference>
<dbReference type="Pfam" id="PF08495">
    <property type="entry name" value="FIST"/>
    <property type="match status" value="1"/>
</dbReference>
<dbReference type="PRINTS" id="PR00260">
    <property type="entry name" value="CHEMTRNSDUCR"/>
</dbReference>
<protein>
    <submittedName>
        <fullName evidence="6">Methyl-accepting chemotaxis sensory transducer</fullName>
    </submittedName>
</protein>
<comment type="subcellular location">
    <subcellularLocation>
        <location evidence="1">Membrane</location>
    </subcellularLocation>
</comment>
<dbReference type="PANTHER" id="PTHR32089">
    <property type="entry name" value="METHYL-ACCEPTING CHEMOTAXIS PROTEIN MCPB"/>
    <property type="match status" value="1"/>
</dbReference>
<dbReference type="KEGG" id="mme:Marme_3048"/>
<dbReference type="GO" id="GO:0004888">
    <property type="term" value="F:transmembrane signaling receptor activity"/>
    <property type="evidence" value="ECO:0007669"/>
    <property type="project" value="InterPro"/>
</dbReference>
<proteinExistence type="inferred from homology"/>
<dbReference type="STRING" id="717774.Marme_3048"/>
<dbReference type="SMART" id="SM01204">
    <property type="entry name" value="FIST_C"/>
    <property type="match status" value="1"/>
</dbReference>
<gene>
    <name evidence="6" type="ordered locus">Marme_3048</name>
</gene>
<evidence type="ECO:0000256" key="4">
    <source>
        <dbReference type="PROSITE-ProRule" id="PRU00284"/>
    </source>
</evidence>
<evidence type="ECO:0000313" key="7">
    <source>
        <dbReference type="Proteomes" id="UP000001062"/>
    </source>
</evidence>
<keyword evidence="7" id="KW-1185">Reference proteome</keyword>
<dbReference type="Proteomes" id="UP000001062">
    <property type="component" value="Chromosome"/>
</dbReference>
<keyword evidence="2 4" id="KW-0807">Transducer</keyword>
<dbReference type="InterPro" id="IPR004090">
    <property type="entry name" value="Chemotax_Me-accpt_rcpt"/>
</dbReference>
<dbReference type="GO" id="GO:0006935">
    <property type="term" value="P:chemotaxis"/>
    <property type="evidence" value="ECO:0007669"/>
    <property type="project" value="InterPro"/>
</dbReference>
<dbReference type="Gene3D" id="1.10.287.950">
    <property type="entry name" value="Methyl-accepting chemotaxis protein"/>
    <property type="match status" value="1"/>
</dbReference>
<dbReference type="AlphaFoldDB" id="F2K1N7"/>
<dbReference type="PANTHER" id="PTHR32089:SF112">
    <property type="entry name" value="LYSOZYME-LIKE PROTEIN-RELATED"/>
    <property type="match status" value="1"/>
</dbReference>
<dbReference type="PATRIC" id="fig|717774.3.peg.3136"/>